<evidence type="ECO:0000313" key="9">
    <source>
        <dbReference type="Proteomes" id="UP000622405"/>
    </source>
</evidence>
<sequence length="269" mass="29627">MKKNERISVITKILSDHPNEVFSYNYFTDLLEAGKSSVCEDVAIVKNAIELTGTGYVETFSGASGGVVYHPQVTSAEEVSILKEIADQLQSPARKIQGGFVYYSDILSNPRYSKNIGRIIASKYGEMGIEYVVTTETKGIPVAMETAHYLNVPMGLIRRSNRVTEGATTSVNYISGSSNKIKTMYLSRRIDLKDKKVLVIDDFMKGGGTAKGMTNLMEEVGAEVMGICVIFVTRSPAEKLVENFTPLIWMDDENLEAGLRVSLHSEAEN</sequence>
<protein>
    <submittedName>
        <fullName evidence="8">Pur operon repressor</fullName>
    </submittedName>
</protein>
<dbReference type="InterPro" id="IPR036388">
    <property type="entry name" value="WH-like_DNA-bd_sf"/>
</dbReference>
<dbReference type="Proteomes" id="UP000622405">
    <property type="component" value="Unassembled WGS sequence"/>
</dbReference>
<dbReference type="InterPro" id="IPR036390">
    <property type="entry name" value="WH_DNA-bd_sf"/>
</dbReference>
<evidence type="ECO:0000256" key="2">
    <source>
        <dbReference type="ARBA" id="ARBA00023015"/>
    </source>
</evidence>
<keyword evidence="9" id="KW-1185">Reference proteome</keyword>
<dbReference type="InterPro" id="IPR050118">
    <property type="entry name" value="Pur/Pyrimidine_PRTase"/>
</dbReference>
<dbReference type="RefSeq" id="WP_186894758.1">
    <property type="nucleotide sequence ID" value="NZ_WJBE01000013.1"/>
</dbReference>
<comment type="similarity">
    <text evidence="5">Belongs to the purine/pyrimidine phosphoribosyltransferase family. PurR subfamily.</text>
</comment>
<evidence type="ECO:0000313" key="8">
    <source>
        <dbReference type="EMBL" id="MBC3900569.1"/>
    </source>
</evidence>
<dbReference type="NCBIfam" id="TIGR01743">
    <property type="entry name" value="purR_Bsub"/>
    <property type="match status" value="1"/>
</dbReference>
<dbReference type="SUPFAM" id="SSF46785">
    <property type="entry name" value="Winged helix' DNA-binding domain"/>
    <property type="match status" value="1"/>
</dbReference>
<dbReference type="InterPro" id="IPR029057">
    <property type="entry name" value="PRTase-like"/>
</dbReference>
<dbReference type="Gene3D" id="3.40.50.2020">
    <property type="match status" value="1"/>
</dbReference>
<evidence type="ECO:0000256" key="5">
    <source>
        <dbReference type="ARBA" id="ARBA00049656"/>
    </source>
</evidence>
<dbReference type="InterPro" id="IPR010078">
    <property type="entry name" value="PurR_Bsub"/>
</dbReference>
<dbReference type="InterPro" id="IPR015265">
    <property type="entry name" value="PuR_N"/>
</dbReference>
<comment type="caution">
    <text evidence="8">The sequence shown here is derived from an EMBL/GenBank/DDBJ whole genome shotgun (WGS) entry which is preliminary data.</text>
</comment>
<dbReference type="PANTHER" id="PTHR43864:SF2">
    <property type="entry name" value="PUR OPERON REPRESSOR"/>
    <property type="match status" value="1"/>
</dbReference>
<accession>A0ABR6YZP1</accession>
<keyword evidence="3" id="KW-0238">DNA-binding</keyword>
<gene>
    <name evidence="8" type="primary">purR</name>
    <name evidence="8" type="ORF">GH811_13165</name>
</gene>
<comment type="subunit">
    <text evidence="1">Homodimer.</text>
</comment>
<dbReference type="EMBL" id="WJBE01000013">
    <property type="protein sequence ID" value="MBC3900569.1"/>
    <property type="molecule type" value="Genomic_DNA"/>
</dbReference>
<evidence type="ECO:0000256" key="1">
    <source>
        <dbReference type="ARBA" id="ARBA00011738"/>
    </source>
</evidence>
<dbReference type="SUPFAM" id="SSF53271">
    <property type="entry name" value="PRTase-like"/>
    <property type="match status" value="1"/>
</dbReference>
<evidence type="ECO:0000259" key="7">
    <source>
        <dbReference type="Pfam" id="PF09182"/>
    </source>
</evidence>
<evidence type="ECO:0000256" key="4">
    <source>
        <dbReference type="ARBA" id="ARBA00023163"/>
    </source>
</evidence>
<organism evidence="8 9">
    <name type="scientific">Acetobacterium malicum</name>
    <dbReference type="NCBI Taxonomy" id="52692"/>
    <lineage>
        <taxon>Bacteria</taxon>
        <taxon>Bacillati</taxon>
        <taxon>Bacillota</taxon>
        <taxon>Clostridia</taxon>
        <taxon>Eubacteriales</taxon>
        <taxon>Eubacteriaceae</taxon>
        <taxon>Acetobacterium</taxon>
    </lineage>
</organism>
<feature type="domain" description="Bacterial purine repressor N-terminal" evidence="7">
    <location>
        <begin position="2"/>
        <end position="71"/>
    </location>
</feature>
<dbReference type="PANTHER" id="PTHR43864">
    <property type="entry name" value="HYPOXANTHINE/GUANINE PHOSPHORIBOSYLTRANSFERASE"/>
    <property type="match status" value="1"/>
</dbReference>
<dbReference type="Pfam" id="PF09182">
    <property type="entry name" value="PuR_N"/>
    <property type="match status" value="1"/>
</dbReference>
<evidence type="ECO:0000259" key="6">
    <source>
        <dbReference type="Pfam" id="PF00156"/>
    </source>
</evidence>
<proteinExistence type="inferred from homology"/>
<keyword evidence="4" id="KW-0804">Transcription</keyword>
<evidence type="ECO:0000256" key="3">
    <source>
        <dbReference type="ARBA" id="ARBA00023125"/>
    </source>
</evidence>
<reference evidence="8 9" key="1">
    <citation type="journal article" date="2020" name="mSystems">
        <title>Defining Genomic and Predicted Metabolic Features of the Acetobacterium Genus.</title>
        <authorList>
            <person name="Ross D.E."/>
            <person name="Marshall C.W."/>
            <person name="Gulliver D."/>
            <person name="May H.D."/>
            <person name="Norman R.S."/>
        </authorList>
    </citation>
    <scope>NUCLEOTIDE SEQUENCE [LARGE SCALE GENOMIC DNA]</scope>
    <source>
        <strain evidence="8 9">DSM 4132</strain>
    </source>
</reference>
<feature type="domain" description="Phosphoribosyltransferase" evidence="6">
    <location>
        <begin position="103"/>
        <end position="238"/>
    </location>
</feature>
<keyword evidence="2" id="KW-0805">Transcription regulation</keyword>
<name>A0ABR6YZP1_9FIRM</name>
<dbReference type="Gene3D" id="1.10.10.10">
    <property type="entry name" value="Winged helix-like DNA-binding domain superfamily/Winged helix DNA-binding domain"/>
    <property type="match status" value="1"/>
</dbReference>
<dbReference type="Pfam" id="PF00156">
    <property type="entry name" value="Pribosyltran"/>
    <property type="match status" value="1"/>
</dbReference>
<dbReference type="InterPro" id="IPR000836">
    <property type="entry name" value="PRTase_dom"/>
</dbReference>
<dbReference type="CDD" id="cd06223">
    <property type="entry name" value="PRTases_typeI"/>
    <property type="match status" value="1"/>
</dbReference>